<organism evidence="2 3">
    <name type="scientific">Aspergillus bertholletiae</name>
    <dbReference type="NCBI Taxonomy" id="1226010"/>
    <lineage>
        <taxon>Eukaryota</taxon>
        <taxon>Fungi</taxon>
        <taxon>Dikarya</taxon>
        <taxon>Ascomycota</taxon>
        <taxon>Pezizomycotina</taxon>
        <taxon>Eurotiomycetes</taxon>
        <taxon>Eurotiomycetidae</taxon>
        <taxon>Eurotiales</taxon>
        <taxon>Aspergillaceae</taxon>
        <taxon>Aspergillus</taxon>
        <taxon>Aspergillus subgen. Circumdati</taxon>
    </lineage>
</organism>
<evidence type="ECO:0000313" key="2">
    <source>
        <dbReference type="EMBL" id="KAE8379310.1"/>
    </source>
</evidence>
<keyword evidence="1" id="KW-1133">Transmembrane helix</keyword>
<proteinExistence type="predicted"/>
<evidence type="ECO:0000256" key="1">
    <source>
        <dbReference type="SAM" id="Phobius"/>
    </source>
</evidence>
<sequence>MSHYSFSKASFLFMLLPYFPLARTWTYLFQYPRTIVPMTVLGTTAEFGAWSKCGGPARIRDHETIPRKSETLASVVIIGTLCILNLMGHKAQTIRNRTVIVVTIIDIAARVCAQDLILCQVA</sequence>
<accession>A0A5N7BC52</accession>
<dbReference type="AlphaFoldDB" id="A0A5N7BC52"/>
<evidence type="ECO:0000313" key="3">
    <source>
        <dbReference type="Proteomes" id="UP000326198"/>
    </source>
</evidence>
<dbReference type="Proteomes" id="UP000326198">
    <property type="component" value="Unassembled WGS sequence"/>
</dbReference>
<reference evidence="2 3" key="1">
    <citation type="submission" date="2019-04" db="EMBL/GenBank/DDBJ databases">
        <title>Friends and foes A comparative genomics studyof 23 Aspergillus species from section Flavi.</title>
        <authorList>
            <consortium name="DOE Joint Genome Institute"/>
            <person name="Kjaerbolling I."/>
            <person name="Vesth T."/>
            <person name="Frisvad J.C."/>
            <person name="Nybo J.L."/>
            <person name="Theobald S."/>
            <person name="Kildgaard S."/>
            <person name="Isbrandt T."/>
            <person name="Kuo A."/>
            <person name="Sato A."/>
            <person name="Lyhne E.K."/>
            <person name="Kogle M.E."/>
            <person name="Wiebenga A."/>
            <person name="Kun R.S."/>
            <person name="Lubbers R.J."/>
            <person name="Makela M.R."/>
            <person name="Barry K."/>
            <person name="Chovatia M."/>
            <person name="Clum A."/>
            <person name="Daum C."/>
            <person name="Haridas S."/>
            <person name="He G."/>
            <person name="LaButti K."/>
            <person name="Lipzen A."/>
            <person name="Mondo S."/>
            <person name="Riley R."/>
            <person name="Salamov A."/>
            <person name="Simmons B.A."/>
            <person name="Magnuson J.K."/>
            <person name="Henrissat B."/>
            <person name="Mortensen U.H."/>
            <person name="Larsen T.O."/>
            <person name="Devries R.P."/>
            <person name="Grigoriev I.V."/>
            <person name="Machida M."/>
            <person name="Baker S.E."/>
            <person name="Andersen M.R."/>
        </authorList>
    </citation>
    <scope>NUCLEOTIDE SEQUENCE [LARGE SCALE GENOMIC DNA]</scope>
    <source>
        <strain evidence="2 3">IBT 29228</strain>
    </source>
</reference>
<keyword evidence="1" id="KW-0812">Transmembrane</keyword>
<gene>
    <name evidence="2" type="ORF">BDV26DRAFT_172305</name>
</gene>
<keyword evidence="3" id="KW-1185">Reference proteome</keyword>
<name>A0A5N7BC52_9EURO</name>
<protein>
    <submittedName>
        <fullName evidence="2">Uncharacterized protein</fullName>
    </submittedName>
</protein>
<keyword evidence="1" id="KW-0472">Membrane</keyword>
<feature type="transmembrane region" description="Helical" evidence="1">
    <location>
        <begin position="71"/>
        <end position="88"/>
    </location>
</feature>
<dbReference type="EMBL" id="ML736196">
    <property type="protein sequence ID" value="KAE8379310.1"/>
    <property type="molecule type" value="Genomic_DNA"/>
</dbReference>